<dbReference type="PANTHER" id="PTHR45900">
    <property type="entry name" value="RECA"/>
    <property type="match status" value="1"/>
</dbReference>
<evidence type="ECO:0000256" key="3">
    <source>
        <dbReference type="ARBA" id="ARBA00022840"/>
    </source>
</evidence>
<dbReference type="SUPFAM" id="SSF52540">
    <property type="entry name" value="P-loop containing nucleoside triphosphate hydrolases"/>
    <property type="match status" value="1"/>
</dbReference>
<gene>
    <name evidence="6" type="ORF">LCGC14_0964320</name>
</gene>
<keyword evidence="2" id="KW-0547">Nucleotide-binding</keyword>
<dbReference type="GO" id="GO:0006281">
    <property type="term" value="P:DNA repair"/>
    <property type="evidence" value="ECO:0007669"/>
    <property type="project" value="InterPro"/>
</dbReference>
<dbReference type="PANTHER" id="PTHR45900:SF1">
    <property type="entry name" value="MITOCHONDRIAL DNA REPAIR PROTEIN RECA HOMOLOG-RELATED"/>
    <property type="match status" value="1"/>
</dbReference>
<accession>A0A0F9NI23</accession>
<comment type="similarity">
    <text evidence="1">Belongs to the RecA family.</text>
</comment>
<dbReference type="GO" id="GO:0006310">
    <property type="term" value="P:DNA recombination"/>
    <property type="evidence" value="ECO:0007669"/>
    <property type="project" value="UniProtKB-KW"/>
</dbReference>
<dbReference type="PROSITE" id="PS50163">
    <property type="entry name" value="RECA_3"/>
    <property type="match status" value="1"/>
</dbReference>
<comment type="caution">
    <text evidence="6">The sequence shown here is derived from an EMBL/GenBank/DDBJ whole genome shotgun (WGS) entry which is preliminary data.</text>
</comment>
<evidence type="ECO:0000259" key="5">
    <source>
        <dbReference type="PROSITE" id="PS50163"/>
    </source>
</evidence>
<sequence>MSKKKSMADVWKEIEKQHGDEGLYAGDSDMTTYSEALSTGSYALDDALGIWGMPKGHMVQFAGFEQSGKTLMSLAAVAEWQKLDTANWAMFIDAEFSFHQDWAEKIGVDTSRLYVYRENKASKIFDRLIGVPGKPNKKPGEVKKVKSGILDIELETGGTGLGIIVLDSVVSMIVPMEESSKPGKANIALMARFLPPELRKLTPLLTATGVLFIAINQLRFRPDVMYGDPTNAPGGQALKHVCSQMINFGMIKGKDSKIEEGGEQVGHHIRAKVQKNKKAPPFREAKFSIKYLEGVVDRNIEIRDIGARYGVIDRPNNKVWELDGVKYNSKDAMAEALKDEELQLSVFERVKEAKMNCVVQKMVQDEPKEETEE</sequence>
<dbReference type="GO" id="GO:0008094">
    <property type="term" value="F:ATP-dependent activity, acting on DNA"/>
    <property type="evidence" value="ECO:0007669"/>
    <property type="project" value="InterPro"/>
</dbReference>
<dbReference type="InterPro" id="IPR049428">
    <property type="entry name" value="RecA-like_N"/>
</dbReference>
<evidence type="ECO:0000256" key="2">
    <source>
        <dbReference type="ARBA" id="ARBA00022741"/>
    </source>
</evidence>
<evidence type="ECO:0000313" key="6">
    <source>
        <dbReference type="EMBL" id="KKN17599.1"/>
    </source>
</evidence>
<keyword evidence="4" id="KW-0233">DNA recombination</keyword>
<dbReference type="InterPro" id="IPR020587">
    <property type="entry name" value="RecA_monomer-monomer_interface"/>
</dbReference>
<evidence type="ECO:0000256" key="1">
    <source>
        <dbReference type="ARBA" id="ARBA00009391"/>
    </source>
</evidence>
<reference evidence="6" key="1">
    <citation type="journal article" date="2015" name="Nature">
        <title>Complex archaea that bridge the gap between prokaryotes and eukaryotes.</title>
        <authorList>
            <person name="Spang A."/>
            <person name="Saw J.H."/>
            <person name="Jorgensen S.L."/>
            <person name="Zaremba-Niedzwiedzka K."/>
            <person name="Martijn J."/>
            <person name="Lind A.E."/>
            <person name="van Eijk R."/>
            <person name="Schleper C."/>
            <person name="Guy L."/>
            <person name="Ettema T.J."/>
        </authorList>
    </citation>
    <scope>NUCLEOTIDE SEQUENCE</scope>
</reference>
<dbReference type="Pfam" id="PF00154">
    <property type="entry name" value="RecA_N"/>
    <property type="match status" value="2"/>
</dbReference>
<feature type="domain" description="RecA family profile 2" evidence="5">
    <location>
        <begin position="223"/>
        <end position="297"/>
    </location>
</feature>
<dbReference type="InterPro" id="IPR027417">
    <property type="entry name" value="P-loop_NTPase"/>
</dbReference>
<name>A0A0F9NI23_9ZZZZ</name>
<dbReference type="EMBL" id="LAZR01003506">
    <property type="protein sequence ID" value="KKN17599.1"/>
    <property type="molecule type" value="Genomic_DNA"/>
</dbReference>
<proteinExistence type="inferred from homology"/>
<dbReference type="Gene3D" id="3.40.50.300">
    <property type="entry name" value="P-loop containing nucleotide triphosphate hydrolases"/>
    <property type="match status" value="1"/>
</dbReference>
<dbReference type="InterPro" id="IPR013765">
    <property type="entry name" value="DNA_recomb/repair_RecA"/>
</dbReference>
<evidence type="ECO:0000256" key="4">
    <source>
        <dbReference type="ARBA" id="ARBA00023172"/>
    </source>
</evidence>
<dbReference type="GO" id="GO:0005524">
    <property type="term" value="F:ATP binding"/>
    <property type="evidence" value="ECO:0007669"/>
    <property type="project" value="UniProtKB-KW"/>
</dbReference>
<keyword evidence="3" id="KW-0067">ATP-binding</keyword>
<dbReference type="GO" id="GO:0003697">
    <property type="term" value="F:single-stranded DNA binding"/>
    <property type="evidence" value="ECO:0007669"/>
    <property type="project" value="InterPro"/>
</dbReference>
<dbReference type="PRINTS" id="PR00142">
    <property type="entry name" value="RECA"/>
</dbReference>
<organism evidence="6">
    <name type="scientific">marine sediment metagenome</name>
    <dbReference type="NCBI Taxonomy" id="412755"/>
    <lineage>
        <taxon>unclassified sequences</taxon>
        <taxon>metagenomes</taxon>
        <taxon>ecological metagenomes</taxon>
    </lineage>
</organism>
<dbReference type="AlphaFoldDB" id="A0A0F9NI23"/>
<protein>
    <recommendedName>
        <fullName evidence="5">RecA family profile 2 domain-containing protein</fullName>
    </recommendedName>
</protein>